<gene>
    <name evidence="10" type="ORF">SAMN05443638_1375</name>
</gene>
<comment type="subcellular location">
    <subcellularLocation>
        <location evidence="1">Cell membrane</location>
        <topology evidence="1">Multi-pass membrane protein</topology>
    </subcellularLocation>
</comment>
<dbReference type="InterPro" id="IPR025857">
    <property type="entry name" value="MacB_PCD"/>
</dbReference>
<feature type="transmembrane region" description="Helical" evidence="7">
    <location>
        <begin position="356"/>
        <end position="376"/>
    </location>
</feature>
<dbReference type="RefSeq" id="WP_072897637.1">
    <property type="nucleotide sequence ID" value="NZ_FQVM01000037.1"/>
</dbReference>
<feature type="transmembrane region" description="Helical" evidence="7">
    <location>
        <begin position="20"/>
        <end position="43"/>
    </location>
</feature>
<keyword evidence="3 7" id="KW-0812">Transmembrane</keyword>
<sequence length="853" mass="97652">MNNYSQITWKYLKNNKKRTVLTIIGIVLAVSLFSAIGTFFYSFKDNIIKIERNKSGNYEVVYKNINSENLKKIENNLKVKDYGVSINSYDINYNYENKNFYIKIDNYDSNMFNNIKNILSKEKLHNEMFKGELPKEKGEIILENRLEKKLNKGLGDNIKLKINDEERNFKIVGFFEPRVEVSESFSGATLIKDDDLKNNKCNIYLNLKNKKNIREEGKEIGKNLGLKENQTEFNEKLLRVMMQDGDENINNMLKKMIAIVIPIIILCTIAVIYNSFNISVAERIKHFGILRSIGASPFKIKKLVFKEAFIMCIISIPLGVILGYLGLYIVVDIFIKNTEIGVINGSLFNIKFYPEIILISSLLSFITVFLSVIFPAKKASKISPIEAIKNSKVYKNEKLKRRKGRLVKLLFGVEGEIAYKNIRRNNKRFIITIFSLSISFIMFVTFTAAMKTQKSILNQIYEEYPFEASIMNQKGNINDNILNNLKENKDIEKLYTPISTINPLFIEKSKINEEYLNEKAKDTIKDNKINEEDYIEFNYGAISGYDNNSIDILNKYSKNTIDKNELEKGGVILKDTNAFKKNGKYSIGRFTNYKVGDIINIPKIPKNLPSDLQKNKISKEDFDNACKKAIENGDFINAKIIAIVDRNPIENNRKTNRINLIFSKEFLRENLSDENLKSVSMTFKKNADINNEEIEKLAEDNDCMYMSTEQMNKLLSSSNTIISTFIYGFITIVSTIAIVNIINTITMGLLLRKSEFATLSAIGMTKRQLSKMIILEGVLYGVIVSIIGSLISFGLFTLMIRNSQIIVENGYKVPIDVFIIGIVSILILTLLASLMPLHKLKKISIVENIRAEE</sequence>
<dbReference type="Pfam" id="PF12704">
    <property type="entry name" value="MacB_PCD"/>
    <property type="match status" value="1"/>
</dbReference>
<keyword evidence="2" id="KW-1003">Cell membrane</keyword>
<dbReference type="PANTHER" id="PTHR30572">
    <property type="entry name" value="MEMBRANE COMPONENT OF TRANSPORTER-RELATED"/>
    <property type="match status" value="1"/>
</dbReference>
<feature type="transmembrane region" description="Helical" evidence="7">
    <location>
        <begin position="817"/>
        <end position="837"/>
    </location>
</feature>
<evidence type="ECO:0000256" key="4">
    <source>
        <dbReference type="ARBA" id="ARBA00022989"/>
    </source>
</evidence>
<dbReference type="Pfam" id="PF02687">
    <property type="entry name" value="FtsX"/>
    <property type="match status" value="2"/>
</dbReference>
<keyword evidence="4 7" id="KW-1133">Transmembrane helix</keyword>
<dbReference type="InterPro" id="IPR050250">
    <property type="entry name" value="Macrolide_Exporter_MacB"/>
</dbReference>
<evidence type="ECO:0000313" key="11">
    <source>
        <dbReference type="Proteomes" id="UP000184035"/>
    </source>
</evidence>
<accession>A0A1M4Z5L1</accession>
<evidence type="ECO:0000313" key="10">
    <source>
        <dbReference type="EMBL" id="SHF13032.1"/>
    </source>
</evidence>
<feature type="domain" description="ABC3 transporter permease C-terminal" evidence="8">
    <location>
        <begin position="729"/>
        <end position="844"/>
    </location>
</feature>
<feature type="transmembrane region" description="Helical" evidence="7">
    <location>
        <begin position="725"/>
        <end position="751"/>
    </location>
</feature>
<dbReference type="Proteomes" id="UP000184035">
    <property type="component" value="Unassembled WGS sequence"/>
</dbReference>
<feature type="domain" description="ABC3 transporter permease C-terminal" evidence="8">
    <location>
        <begin position="260"/>
        <end position="384"/>
    </location>
</feature>
<evidence type="ECO:0000256" key="2">
    <source>
        <dbReference type="ARBA" id="ARBA00022475"/>
    </source>
</evidence>
<feature type="transmembrane region" description="Helical" evidence="7">
    <location>
        <begin position="308"/>
        <end position="331"/>
    </location>
</feature>
<dbReference type="GO" id="GO:0005886">
    <property type="term" value="C:plasma membrane"/>
    <property type="evidence" value="ECO:0007669"/>
    <property type="project" value="UniProtKB-SubCell"/>
</dbReference>
<comment type="similarity">
    <text evidence="6">Belongs to the ABC-4 integral membrane protein family.</text>
</comment>
<dbReference type="STRING" id="1533.SAMN05443638_1375"/>
<evidence type="ECO:0000256" key="3">
    <source>
        <dbReference type="ARBA" id="ARBA00022692"/>
    </source>
</evidence>
<feature type="transmembrane region" description="Helical" evidence="7">
    <location>
        <begin position="256"/>
        <end position="276"/>
    </location>
</feature>
<dbReference type="InterPro" id="IPR003838">
    <property type="entry name" value="ABC3_permease_C"/>
</dbReference>
<feature type="domain" description="MacB-like periplasmic core" evidence="9">
    <location>
        <begin position="19"/>
        <end position="187"/>
    </location>
</feature>
<feature type="transmembrane region" description="Helical" evidence="7">
    <location>
        <begin position="772"/>
        <end position="797"/>
    </location>
</feature>
<feature type="transmembrane region" description="Helical" evidence="7">
    <location>
        <begin position="429"/>
        <end position="450"/>
    </location>
</feature>
<keyword evidence="5 7" id="KW-0472">Membrane</keyword>
<proteinExistence type="inferred from homology"/>
<keyword evidence="11" id="KW-1185">Reference proteome</keyword>
<evidence type="ECO:0000256" key="6">
    <source>
        <dbReference type="ARBA" id="ARBA00038076"/>
    </source>
</evidence>
<reference evidence="10 11" key="1">
    <citation type="submission" date="2016-11" db="EMBL/GenBank/DDBJ databases">
        <authorList>
            <person name="Jaros S."/>
            <person name="Januszkiewicz K."/>
            <person name="Wedrychowicz H."/>
        </authorList>
    </citation>
    <scope>NUCLEOTIDE SEQUENCE [LARGE SCALE GENOMIC DNA]</scope>
    <source>
        <strain evidence="10 11">DSM 2631</strain>
    </source>
</reference>
<dbReference type="OrthoDB" id="9793166at2"/>
<evidence type="ECO:0000256" key="1">
    <source>
        <dbReference type="ARBA" id="ARBA00004651"/>
    </source>
</evidence>
<dbReference type="AlphaFoldDB" id="A0A1M4Z5L1"/>
<dbReference type="PANTHER" id="PTHR30572:SF4">
    <property type="entry name" value="ABC TRANSPORTER PERMEASE YTRF"/>
    <property type="match status" value="1"/>
</dbReference>
<dbReference type="GO" id="GO:0022857">
    <property type="term" value="F:transmembrane transporter activity"/>
    <property type="evidence" value="ECO:0007669"/>
    <property type="project" value="TreeGrafter"/>
</dbReference>
<evidence type="ECO:0000256" key="5">
    <source>
        <dbReference type="ARBA" id="ARBA00023136"/>
    </source>
</evidence>
<evidence type="ECO:0000259" key="8">
    <source>
        <dbReference type="Pfam" id="PF02687"/>
    </source>
</evidence>
<dbReference type="EMBL" id="FQVM01000037">
    <property type="protein sequence ID" value="SHF13032.1"/>
    <property type="molecule type" value="Genomic_DNA"/>
</dbReference>
<evidence type="ECO:0000259" key="9">
    <source>
        <dbReference type="Pfam" id="PF12704"/>
    </source>
</evidence>
<organism evidence="10 11">
    <name type="scientific">Clostridium fallax</name>
    <dbReference type="NCBI Taxonomy" id="1533"/>
    <lineage>
        <taxon>Bacteria</taxon>
        <taxon>Bacillati</taxon>
        <taxon>Bacillota</taxon>
        <taxon>Clostridia</taxon>
        <taxon>Eubacteriales</taxon>
        <taxon>Clostridiaceae</taxon>
        <taxon>Clostridium</taxon>
    </lineage>
</organism>
<evidence type="ECO:0000256" key="7">
    <source>
        <dbReference type="SAM" id="Phobius"/>
    </source>
</evidence>
<name>A0A1M4Z5L1_9CLOT</name>
<protein>
    <submittedName>
        <fullName evidence="10">Putative ABC transport system permease protein</fullName>
    </submittedName>
</protein>